<evidence type="ECO:0000313" key="2">
    <source>
        <dbReference type="Proteomes" id="UP000319204"/>
    </source>
</evidence>
<dbReference type="OrthoDB" id="1441767at2"/>
<comment type="caution">
    <text evidence="1">The sequence shown here is derived from an EMBL/GenBank/DDBJ whole genome shotgun (WGS) entry which is preliminary data.</text>
</comment>
<proteinExistence type="predicted"/>
<evidence type="ECO:0000313" key="1">
    <source>
        <dbReference type="EMBL" id="KAB5491737.1"/>
    </source>
</evidence>
<name>A0A5N5IYC0_9FLAO</name>
<dbReference type="RefSeq" id="WP_151888884.1">
    <property type="nucleotide sequence ID" value="NZ_VNIK02000001.1"/>
</dbReference>
<accession>A0A5N5IYC0</accession>
<dbReference type="EMBL" id="VNIK02000001">
    <property type="protein sequence ID" value="KAB5491737.1"/>
    <property type="molecule type" value="Genomic_DNA"/>
</dbReference>
<gene>
    <name evidence="1" type="ORF">FOT42_001950</name>
</gene>
<organism evidence="1 2">
    <name type="scientific">Flagellimonas hadalis</name>
    <dbReference type="NCBI Taxonomy" id="2597517"/>
    <lineage>
        <taxon>Bacteria</taxon>
        <taxon>Pseudomonadati</taxon>
        <taxon>Bacteroidota</taxon>
        <taxon>Flavobacteriia</taxon>
        <taxon>Flavobacteriales</taxon>
        <taxon>Flavobacteriaceae</taxon>
        <taxon>Flagellimonas</taxon>
    </lineage>
</organism>
<dbReference type="Proteomes" id="UP000319204">
    <property type="component" value="Unassembled WGS sequence"/>
</dbReference>
<sequence>MEHISSKNTYHKQELLIRMERNHEVIQRLSKKLCSYTYEPKCPSSFEKYNDLKRNFKLFEKYQKNLMDMIHRKKAGAVQGLEREVQLHLKRFRELEADIAAYLLDTLEHS</sequence>
<dbReference type="AlphaFoldDB" id="A0A5N5IYC0"/>
<reference evidence="1" key="1">
    <citation type="submission" date="2019-10" db="EMBL/GenBank/DDBJ databases">
        <title>Muricauda hadale sp. nov., a piezophilic bacterium isolated from hadopelagic water of the Mariana Trench.</title>
        <authorList>
            <person name="Wei Y."/>
        </authorList>
    </citation>
    <scope>NUCLEOTIDE SEQUENCE [LARGE SCALE GENOMIC DNA]</scope>
    <source>
        <strain evidence="1">MT-229</strain>
    </source>
</reference>
<keyword evidence="2" id="KW-1185">Reference proteome</keyword>
<protein>
    <submittedName>
        <fullName evidence="1">Uncharacterized protein</fullName>
    </submittedName>
</protein>